<sequence>MSEKHIYKIVFLNRDQIYEVYAKSVYQGEMYGFVIIEDFLFGEKSSIVVDPSEDKLRNEFAEVRRSFIPMHEVIRIDQVKRRGSAKIVSADGAAANKSNVASLYTPDKK</sequence>
<dbReference type="EMBL" id="CP157743">
    <property type="protein sequence ID" value="XBS21923.1"/>
    <property type="molecule type" value="Genomic_DNA"/>
</dbReference>
<name>A0AAU7NY71_9GAMM</name>
<dbReference type="InterPro" id="IPR014949">
    <property type="entry name" value="DUF1820"/>
</dbReference>
<evidence type="ECO:0000313" key="2">
    <source>
        <dbReference type="Proteomes" id="UP001225378"/>
    </source>
</evidence>
<accession>A0AAU7NY71</accession>
<protein>
    <submittedName>
        <fullName evidence="1">DUF1820 family protein</fullName>
    </submittedName>
</protein>
<evidence type="ECO:0000313" key="1">
    <source>
        <dbReference type="EMBL" id="XBS21923.1"/>
    </source>
</evidence>
<reference evidence="1 2" key="1">
    <citation type="journal article" date="2024" name="Microbiology">
        <title>Methylomarinum rosea sp. nov., a novel halophilic methanotrophic bacterium from the hypersaline Lake Elton.</title>
        <authorList>
            <person name="Suleimanov R.Z."/>
            <person name="Oshkin I.Y."/>
            <person name="Danilova O.V."/>
            <person name="Suzina N.E."/>
            <person name="Dedysh S.N."/>
        </authorList>
    </citation>
    <scope>NUCLEOTIDE SEQUENCE [LARGE SCALE GENOMIC DNA]</scope>
    <source>
        <strain evidence="1 2">Ch1-1</strain>
    </source>
</reference>
<dbReference type="KEGG" id="mech:Q9L42_007305"/>
<organism evidence="1 2">
    <name type="scientific">Methylomarinum roseum</name>
    <dbReference type="NCBI Taxonomy" id="3067653"/>
    <lineage>
        <taxon>Bacteria</taxon>
        <taxon>Pseudomonadati</taxon>
        <taxon>Pseudomonadota</taxon>
        <taxon>Gammaproteobacteria</taxon>
        <taxon>Methylococcales</taxon>
        <taxon>Methylococcaceae</taxon>
        <taxon>Methylomarinum</taxon>
    </lineage>
</organism>
<keyword evidence="2" id="KW-1185">Reference proteome</keyword>
<gene>
    <name evidence="1" type="ORF">Q9L42_007305</name>
</gene>
<dbReference type="RefSeq" id="WP_305909090.1">
    <property type="nucleotide sequence ID" value="NZ_CP157743.1"/>
</dbReference>
<dbReference type="Proteomes" id="UP001225378">
    <property type="component" value="Chromosome"/>
</dbReference>
<proteinExistence type="predicted"/>
<dbReference type="AlphaFoldDB" id="A0AAU7NY71"/>
<dbReference type="Pfam" id="PF08850">
    <property type="entry name" value="DUF1820"/>
    <property type="match status" value="1"/>
</dbReference>